<evidence type="ECO:0000313" key="2">
    <source>
        <dbReference type="EMBL" id="OQP60271.1"/>
    </source>
</evidence>
<dbReference type="RefSeq" id="WP_081164381.1">
    <property type="nucleotide sequence ID" value="NZ_LWBP01000156.1"/>
</dbReference>
<dbReference type="InterPro" id="IPR012312">
    <property type="entry name" value="Hemerythrin-like"/>
</dbReference>
<evidence type="ECO:0000313" key="3">
    <source>
        <dbReference type="Proteomes" id="UP000192276"/>
    </source>
</evidence>
<feature type="domain" description="Hemerythrin-like" evidence="1">
    <location>
        <begin position="20"/>
        <end position="122"/>
    </location>
</feature>
<dbReference type="OrthoDB" id="9793254at2"/>
<organism evidence="2 3">
    <name type="scientific">Niastella populi</name>
    <dbReference type="NCBI Taxonomy" id="550983"/>
    <lineage>
        <taxon>Bacteria</taxon>
        <taxon>Pseudomonadati</taxon>
        <taxon>Bacteroidota</taxon>
        <taxon>Chitinophagia</taxon>
        <taxon>Chitinophagales</taxon>
        <taxon>Chitinophagaceae</taxon>
        <taxon>Niastella</taxon>
    </lineage>
</organism>
<name>A0A1V9FPS9_9BACT</name>
<accession>A0A1V9FPS9</accession>
<dbReference type="EMBL" id="LWBP01000156">
    <property type="protein sequence ID" value="OQP60271.1"/>
    <property type="molecule type" value="Genomic_DNA"/>
</dbReference>
<evidence type="ECO:0000259" key="1">
    <source>
        <dbReference type="Pfam" id="PF01814"/>
    </source>
</evidence>
<dbReference type="STRING" id="550983.A4R26_20150"/>
<gene>
    <name evidence="2" type="ORF">A4R26_20150</name>
</gene>
<protein>
    <recommendedName>
        <fullName evidence="1">Hemerythrin-like domain-containing protein</fullName>
    </recommendedName>
</protein>
<dbReference type="Pfam" id="PF01814">
    <property type="entry name" value="Hemerythrin"/>
    <property type="match status" value="1"/>
</dbReference>
<comment type="caution">
    <text evidence="2">The sequence shown here is derived from an EMBL/GenBank/DDBJ whole genome shotgun (WGS) entry which is preliminary data.</text>
</comment>
<proteinExistence type="predicted"/>
<dbReference type="AlphaFoldDB" id="A0A1V9FPS9"/>
<reference evidence="3" key="1">
    <citation type="submission" date="2016-04" db="EMBL/GenBank/DDBJ databases">
        <authorList>
            <person name="Chen L."/>
            <person name="Zhuang W."/>
            <person name="Wang G."/>
        </authorList>
    </citation>
    <scope>NUCLEOTIDE SEQUENCE [LARGE SCALE GENOMIC DNA]</scope>
    <source>
        <strain evidence="3">208</strain>
    </source>
</reference>
<dbReference type="Gene3D" id="1.20.120.520">
    <property type="entry name" value="nmb1532 protein domain like"/>
    <property type="match status" value="1"/>
</dbReference>
<keyword evidence="3" id="KW-1185">Reference proteome</keyword>
<dbReference type="Proteomes" id="UP000192276">
    <property type="component" value="Unassembled WGS sequence"/>
</dbReference>
<sequence length="144" mass="17687">MEHSRSLQVLSWQHKEDRLKCREFLRDIQQQRDKSTIRQRIVQFWKNELQKHVDAEEAILFPFLQKHQFSYNYINVLKREHDTIRLLAERLSRNDEDYYLYKAFIKLVDQHSHFEDEIIFRKMEEDIPQHELSQLNVSMAAVTK</sequence>